<evidence type="ECO:0000313" key="2">
    <source>
        <dbReference type="Proteomes" id="UP000614741"/>
    </source>
</evidence>
<reference evidence="1 2" key="1">
    <citation type="submission" date="2021-01" db="EMBL/GenBank/DDBJ databases">
        <title>Whole genome shotgun sequence of Cellulomonas phragmiteti NBRC 110785.</title>
        <authorList>
            <person name="Komaki H."/>
            <person name="Tamura T."/>
        </authorList>
    </citation>
    <scope>NUCLEOTIDE SEQUENCE [LARGE SCALE GENOMIC DNA]</scope>
    <source>
        <strain evidence="1 2">NBRC 110785</strain>
    </source>
</reference>
<comment type="caution">
    <text evidence="1">The sequence shown here is derived from an EMBL/GenBank/DDBJ whole genome shotgun (WGS) entry which is preliminary data.</text>
</comment>
<evidence type="ECO:0000313" key="1">
    <source>
        <dbReference type="EMBL" id="GIG40599.1"/>
    </source>
</evidence>
<name>A0ABQ4DMM3_9CELL</name>
<dbReference type="EMBL" id="BONP01000013">
    <property type="protein sequence ID" value="GIG40599.1"/>
    <property type="molecule type" value="Genomic_DNA"/>
</dbReference>
<dbReference type="InterPro" id="IPR003489">
    <property type="entry name" value="RHF/RaiA"/>
</dbReference>
<accession>A0ABQ4DMM3</accession>
<dbReference type="Pfam" id="PF02482">
    <property type="entry name" value="Ribosomal_S30AE"/>
    <property type="match status" value="1"/>
</dbReference>
<dbReference type="Gene3D" id="3.30.160.100">
    <property type="entry name" value="Ribosome hibernation promotion factor-like"/>
    <property type="match status" value="1"/>
</dbReference>
<organism evidence="1 2">
    <name type="scientific">Cellulomonas phragmiteti</name>
    <dbReference type="NCBI Taxonomy" id="478780"/>
    <lineage>
        <taxon>Bacteria</taxon>
        <taxon>Bacillati</taxon>
        <taxon>Actinomycetota</taxon>
        <taxon>Actinomycetes</taxon>
        <taxon>Micrococcales</taxon>
        <taxon>Cellulomonadaceae</taxon>
        <taxon>Cellulomonas</taxon>
    </lineage>
</organism>
<protein>
    <submittedName>
        <fullName evidence="1">Ribosomal subunit interface protein</fullName>
    </submittedName>
</protein>
<sequence>MQIIINSDKNTDVDAALAERLEDDVAATLERFRDHLTRVEVHLGDEAAGRESGADIRCTMEARPAGRAPVAVTEHAMSVEEAVAGAGAKVFRLLESTFGRIDSRRGAESIRHLEVDEELT</sequence>
<dbReference type="SUPFAM" id="SSF69754">
    <property type="entry name" value="Ribosome binding protein Y (YfiA homologue)"/>
    <property type="match status" value="1"/>
</dbReference>
<proteinExistence type="predicted"/>
<dbReference type="InterPro" id="IPR036567">
    <property type="entry name" value="RHF-like"/>
</dbReference>
<keyword evidence="2" id="KW-1185">Reference proteome</keyword>
<gene>
    <name evidence="1" type="ORF">Cph01nite_23610</name>
</gene>
<dbReference type="Proteomes" id="UP000614741">
    <property type="component" value="Unassembled WGS sequence"/>
</dbReference>
<dbReference type="RefSeq" id="WP_203674440.1">
    <property type="nucleotide sequence ID" value="NZ_BONP01000013.1"/>
</dbReference>